<evidence type="ECO:0000313" key="1">
    <source>
        <dbReference type="EMBL" id="GAT97320.1"/>
    </source>
</evidence>
<name>A0A175JU75_ENTHI</name>
<dbReference type="VEuPathDB" id="AmoebaDB:EHI7A_008230"/>
<comment type="caution">
    <text evidence="1">The sequence shown here is derived from an EMBL/GenBank/DDBJ whole genome shotgun (WGS) entry which is preliminary data.</text>
</comment>
<sequence length="1035" mass="119559">MCEIPSFINDSSFFSQMTNFMNSIERSISASNKFVHSDIITQINKPFVVINVDSPKSHSFLFPGMTLFDTAIDVISKYYKSKGTLFFHSIPLSNCSLTLNQMYISPSDHFEFRTENNSGFSKEINKFSNEYGISPQKVQKYIDKGIITESMLINKESCNNEKLLVEKSIKTFKENPFLLPEINNIDYIKQSFPTYVNAMLNYDYVGTKVDQYLYIVRFIPVLFGVTKQNVFDFINTDNILTLPGCLIILPTLIECLNTSTKLDDKASFINSELVSTFYEALKIIISNPCLSEIEILQISLYSLFIYVTSLLLNLQIPTIYSLSSVYFSTPLSLLLTPDNYLNIYKHFNSTQSIEMNDSYYCYFIRTHQHQEQIAKILTHLESPILRILLLEDNPIYDIQSYFPSTQLEIDNTDYCNGLHFFQPNSTIIPSFLYAFMSTELVENKPESSIQLVTEGLKKLQQTINNNPIQLISVGYFSSLFKQLQRKDELNSLEESKTTGALSLLSCLELFLEWVGGTKYIKNFALYHSFNPSIQLIPDNSQTKYALLVHQNTSFSLFIEREIIPKDYFIVGVMPNISEEFPLQFTNGECKYQLNSGVFGTGDRYRAVIRMNGEYIVCENNLQVKISELELKLALSGMASYTPQILIYKKLPLFNVPRLPYPLSYIPLMKEVIINQGDIYLLINMEKCYKNVNKQDSYRYLKKRLLNEINPFEYLNSIDWCANDAKLFRKFLREAAIKNPKNALPLFKLQFLQTNNPEVLNDITDIAASSIPEISYQCIGSELLDSILSIPLTNSFQSSESVIPFTRFLRVFLPYTLVNSEEGNPFRHSNTIEIKSISLNTNILKMMLLRDEKDASVVLNYLSWNNMAWTESILTMLEIGMLDDLNSNIYIHYAWEMFGLEDNLKSKRVEWLKKKLQTYEINCFEIAGITVEVLGGNKELLQNCRSIILKELLNKYPIANKLKQMNYEMIMKNKDSKEFNDFKDTRIFKTLIKCLNSINKMEQDFQLPVCIERSINKMACVQLQAIQLNKQIHNKE</sequence>
<reference evidence="1 2" key="1">
    <citation type="submission" date="2016-05" db="EMBL/GenBank/DDBJ databases">
        <title>First whole genome sequencing of Entamoeba histolytica HM1:IMSS-clone-6.</title>
        <authorList>
            <person name="Mukherjee Avik.K."/>
            <person name="Izumyama S."/>
            <person name="Nakada-Tsukui K."/>
            <person name="Nozaki T."/>
        </authorList>
    </citation>
    <scope>NUCLEOTIDE SEQUENCE [LARGE SCALE GENOMIC DNA]</scope>
    <source>
        <strain evidence="1 2">HM1:IMSS clone 6</strain>
    </source>
</reference>
<dbReference type="VEuPathDB" id="AmoebaDB:KM1_020530"/>
<protein>
    <submittedName>
        <fullName evidence="1">Uncharacterized protein</fullName>
    </submittedName>
</protein>
<dbReference type="VEuPathDB" id="AmoebaDB:EHI5A_020070"/>
<dbReference type="VEuPathDB" id="AmoebaDB:EHI_183490"/>
<organism evidence="1 2">
    <name type="scientific">Entamoeba histolytica</name>
    <dbReference type="NCBI Taxonomy" id="5759"/>
    <lineage>
        <taxon>Eukaryota</taxon>
        <taxon>Amoebozoa</taxon>
        <taxon>Evosea</taxon>
        <taxon>Archamoebae</taxon>
        <taxon>Mastigamoebida</taxon>
        <taxon>Entamoebidae</taxon>
        <taxon>Entamoeba</taxon>
    </lineage>
</organism>
<dbReference type="VEuPathDB" id="AmoebaDB:EHI8A_010040"/>
<proteinExistence type="predicted"/>
<dbReference type="Proteomes" id="UP000078387">
    <property type="component" value="Unassembled WGS sequence"/>
</dbReference>
<dbReference type="AlphaFoldDB" id="A0A175JU75"/>
<accession>A0A175JU75</accession>
<gene>
    <name evidence="1" type="ORF">CL6EHI_183490</name>
</gene>
<dbReference type="EMBL" id="BDEQ01000001">
    <property type="protein sequence ID" value="GAT97320.1"/>
    <property type="molecule type" value="Genomic_DNA"/>
</dbReference>
<dbReference type="eggNOG" id="ENOG502RF1P">
    <property type="taxonomic scope" value="Eukaryota"/>
</dbReference>
<evidence type="ECO:0000313" key="2">
    <source>
        <dbReference type="Proteomes" id="UP000078387"/>
    </source>
</evidence>